<accession>A0ABW9QZP9</accession>
<feature type="non-terminal residue" evidence="2">
    <location>
        <position position="139"/>
    </location>
</feature>
<gene>
    <name evidence="2" type="ORF">GHK86_20755</name>
</gene>
<dbReference type="InterPro" id="IPR001054">
    <property type="entry name" value="A/G_cyclase"/>
</dbReference>
<comment type="caution">
    <text evidence="2">The sequence shown here is derived from an EMBL/GenBank/DDBJ whole genome shotgun (WGS) entry which is preliminary data.</text>
</comment>
<proteinExistence type="predicted"/>
<dbReference type="Pfam" id="PF00211">
    <property type="entry name" value="Guanylate_cyc"/>
    <property type="match status" value="1"/>
</dbReference>
<evidence type="ECO:0000259" key="1">
    <source>
        <dbReference type="PROSITE" id="PS50125"/>
    </source>
</evidence>
<dbReference type="EMBL" id="WJHE01001470">
    <property type="protein sequence ID" value="MST35149.1"/>
    <property type="molecule type" value="Genomic_DNA"/>
</dbReference>
<dbReference type="SUPFAM" id="SSF55073">
    <property type="entry name" value="Nucleotide cyclase"/>
    <property type="match status" value="1"/>
</dbReference>
<feature type="domain" description="Guanylate cyclase" evidence="1">
    <location>
        <begin position="15"/>
        <end position="125"/>
    </location>
</feature>
<name>A0ABW9QZP9_9ACTN</name>
<evidence type="ECO:0000313" key="3">
    <source>
        <dbReference type="Proteomes" id="UP000437736"/>
    </source>
</evidence>
<dbReference type="PROSITE" id="PS50125">
    <property type="entry name" value="GUANYLATE_CYCLASE_2"/>
    <property type="match status" value="1"/>
</dbReference>
<reference evidence="2 3" key="1">
    <citation type="submission" date="2019-11" db="EMBL/GenBank/DDBJ databases">
        <title>Acidiferrimicrobium australis gen. nov., sp. nov., an acidophilic and obligately heterotrophic, member of the Actinobacteria that catalyses dissimilatory oxido- reduction of iron isolated from metal-rich acidic water in Chile.</title>
        <authorList>
            <person name="Gonzalez D."/>
            <person name="Huber K."/>
            <person name="Hedrich S."/>
            <person name="Rojas-Villalobos C."/>
            <person name="Quatrini R."/>
            <person name="Dinamarca M.A."/>
            <person name="Schwarz A."/>
            <person name="Canales C."/>
            <person name="Nancucheo I."/>
        </authorList>
    </citation>
    <scope>NUCLEOTIDE SEQUENCE [LARGE SCALE GENOMIC DNA]</scope>
    <source>
        <strain evidence="2 3">USS-CCA1</strain>
    </source>
</reference>
<organism evidence="2 3">
    <name type="scientific">Acidiferrimicrobium australe</name>
    <dbReference type="NCBI Taxonomy" id="2664430"/>
    <lineage>
        <taxon>Bacteria</taxon>
        <taxon>Bacillati</taxon>
        <taxon>Actinomycetota</taxon>
        <taxon>Acidimicrobiia</taxon>
        <taxon>Acidimicrobiales</taxon>
        <taxon>Acidimicrobiaceae</taxon>
        <taxon>Acidiferrimicrobium</taxon>
    </lineage>
</organism>
<sequence>MRRRGVGRPVRVERCFAFVDLCGFTAFADRRGDDAAVAVLTALRTALREIAARRGVRVVKWLGDGAMLSGTDTSHVVALVVEITAQAGAGTIPLPLRAGLAEGPVIMFEGDDYVGRPANVASRLCGAAEPGQVLATPAA</sequence>
<dbReference type="Proteomes" id="UP000437736">
    <property type="component" value="Unassembled WGS sequence"/>
</dbReference>
<dbReference type="InterPro" id="IPR029787">
    <property type="entry name" value="Nucleotide_cyclase"/>
</dbReference>
<dbReference type="CDD" id="cd07302">
    <property type="entry name" value="CHD"/>
    <property type="match status" value="1"/>
</dbReference>
<dbReference type="Gene3D" id="3.30.70.1230">
    <property type="entry name" value="Nucleotide cyclase"/>
    <property type="match status" value="1"/>
</dbReference>
<protein>
    <submittedName>
        <fullName evidence="2">Adenylate/guanylate cyclase domain-containing protein</fullName>
    </submittedName>
</protein>
<evidence type="ECO:0000313" key="2">
    <source>
        <dbReference type="EMBL" id="MST35149.1"/>
    </source>
</evidence>
<keyword evidence="3" id="KW-1185">Reference proteome</keyword>